<evidence type="ECO:0000313" key="2">
    <source>
        <dbReference type="EMBL" id="KAJ5072315.1"/>
    </source>
</evidence>
<proteinExistence type="predicted"/>
<keyword evidence="1" id="KW-0175">Coiled coil</keyword>
<organism evidence="2 3">
    <name type="scientific">Anaeramoeba ignava</name>
    <name type="common">Anaerobic marine amoeba</name>
    <dbReference type="NCBI Taxonomy" id="1746090"/>
    <lineage>
        <taxon>Eukaryota</taxon>
        <taxon>Metamonada</taxon>
        <taxon>Anaeramoebidae</taxon>
        <taxon>Anaeramoeba</taxon>
    </lineage>
</organism>
<protein>
    <submittedName>
        <fullName evidence="2">Uncharacterized protein</fullName>
    </submittedName>
</protein>
<keyword evidence="3" id="KW-1185">Reference proteome</keyword>
<sequence length="318" mass="37269">MEKQTLRQAKLFYNSFIILDSKEEGTKILLTKDEYLSGLSDFERSAKLQTSRPVSSEELMEFQAKQVIEWNEKEKENWENIIEELRTEFEKYEALTIPEQIFLVKTTGKDEGEAAYCRGMNGIFYPQSMDIKKSTLAHELWHIISRNMPTEKRDEIYSIFGFHSFGTPIDYPHQLLEYKISNPDAVNISHYLPIDLNATDSINITPIMYSKSKIFNPSFGQTFFNYLELGFLIVHKNDKNEWVPKLKPNSDENDFNSLELIPPQELPFQFWEKIGTNTNYIHHNEEITAENFMMMIVKDEPRTPKLIENLAKALKKKD</sequence>
<dbReference type="OrthoDB" id="9986700at2759"/>
<comment type="caution">
    <text evidence="2">The sequence shown here is derived from an EMBL/GenBank/DDBJ whole genome shotgun (WGS) entry which is preliminary data.</text>
</comment>
<name>A0A9Q0LI82_ANAIG</name>
<dbReference type="Proteomes" id="UP001149090">
    <property type="component" value="Unassembled WGS sequence"/>
</dbReference>
<reference evidence="2" key="1">
    <citation type="submission" date="2022-10" db="EMBL/GenBank/DDBJ databases">
        <title>Novel sulphate-reducing endosymbionts in the free-living metamonad Anaeramoeba.</title>
        <authorList>
            <person name="Jerlstrom-Hultqvist J."/>
            <person name="Cepicka I."/>
            <person name="Gallot-Lavallee L."/>
            <person name="Salas-Leiva D."/>
            <person name="Curtis B.A."/>
            <person name="Zahonova K."/>
            <person name="Pipaliya S."/>
            <person name="Dacks J."/>
            <person name="Roger A.J."/>
        </authorList>
    </citation>
    <scope>NUCLEOTIDE SEQUENCE</scope>
    <source>
        <strain evidence="2">BMAN</strain>
    </source>
</reference>
<evidence type="ECO:0000313" key="3">
    <source>
        <dbReference type="Proteomes" id="UP001149090"/>
    </source>
</evidence>
<feature type="coiled-coil region" evidence="1">
    <location>
        <begin position="68"/>
        <end position="95"/>
    </location>
</feature>
<dbReference type="OMA" id="VHETFHI"/>
<dbReference type="EMBL" id="JAPDFW010000081">
    <property type="protein sequence ID" value="KAJ5072315.1"/>
    <property type="molecule type" value="Genomic_DNA"/>
</dbReference>
<dbReference type="AlphaFoldDB" id="A0A9Q0LI82"/>
<evidence type="ECO:0000256" key="1">
    <source>
        <dbReference type="SAM" id="Coils"/>
    </source>
</evidence>
<gene>
    <name evidence="2" type="ORF">M0811_01329</name>
</gene>
<accession>A0A9Q0LI82</accession>